<sequence>ILLIIDEVICGFGRTGKMFGIEHFNIQADMLTMAKGITSGYVPLGAVGCTDAVMEPIENFFHLHTYGNHPVPCAAALKNIEIMQQENLIQNSEEMGNYFLAGLKNLEQHPIVGEARGTGLWLALDLTSDKKSRAPFPSDRLNHIIARASSSSKNSPVCSRTFSVAR</sequence>
<dbReference type="InterPro" id="IPR005814">
    <property type="entry name" value="Aminotrans_3"/>
</dbReference>
<dbReference type="PROSITE" id="PS00600">
    <property type="entry name" value="AA_TRANSFER_CLASS_3"/>
    <property type="match status" value="1"/>
</dbReference>
<evidence type="ECO:0000256" key="2">
    <source>
        <dbReference type="ARBA" id="ARBA00022898"/>
    </source>
</evidence>
<feature type="non-terminal residue" evidence="3">
    <location>
        <position position="1"/>
    </location>
</feature>
<comment type="caution">
    <text evidence="3">The sequence shown here is derived from an EMBL/GenBank/DDBJ whole genome shotgun (WGS) entry which is preliminary data.</text>
</comment>
<dbReference type="PANTHER" id="PTHR43094">
    <property type="entry name" value="AMINOTRANSFERASE"/>
    <property type="match status" value="1"/>
</dbReference>
<dbReference type="EMBL" id="BART01027546">
    <property type="protein sequence ID" value="GAG94409.1"/>
    <property type="molecule type" value="Genomic_DNA"/>
</dbReference>
<evidence type="ECO:0000256" key="1">
    <source>
        <dbReference type="ARBA" id="ARBA00008954"/>
    </source>
</evidence>
<dbReference type="GO" id="GO:0030170">
    <property type="term" value="F:pyridoxal phosphate binding"/>
    <property type="evidence" value="ECO:0007669"/>
    <property type="project" value="InterPro"/>
</dbReference>
<gene>
    <name evidence="3" type="ORF">S01H4_48820</name>
</gene>
<dbReference type="AlphaFoldDB" id="X1BEM7"/>
<dbReference type="Gene3D" id="3.40.640.10">
    <property type="entry name" value="Type I PLP-dependent aspartate aminotransferase-like (Major domain)"/>
    <property type="match status" value="1"/>
</dbReference>
<dbReference type="InterPro" id="IPR015421">
    <property type="entry name" value="PyrdxlP-dep_Trfase_major"/>
</dbReference>
<dbReference type="GO" id="GO:0008483">
    <property type="term" value="F:transaminase activity"/>
    <property type="evidence" value="ECO:0007669"/>
    <property type="project" value="InterPro"/>
</dbReference>
<accession>X1BEM7</accession>
<protein>
    <recommendedName>
        <fullName evidence="4">Aspartate aminotransferase family protein</fullName>
    </recommendedName>
</protein>
<proteinExistence type="inferred from homology"/>
<comment type="similarity">
    <text evidence="1">Belongs to the class-III pyridoxal-phosphate-dependent aminotransferase family.</text>
</comment>
<dbReference type="Pfam" id="PF00202">
    <property type="entry name" value="Aminotran_3"/>
    <property type="match status" value="1"/>
</dbReference>
<dbReference type="InterPro" id="IPR049704">
    <property type="entry name" value="Aminotrans_3_PPA_site"/>
</dbReference>
<organism evidence="3">
    <name type="scientific">marine sediment metagenome</name>
    <dbReference type="NCBI Taxonomy" id="412755"/>
    <lineage>
        <taxon>unclassified sequences</taxon>
        <taxon>metagenomes</taxon>
        <taxon>ecological metagenomes</taxon>
    </lineage>
</organism>
<reference evidence="3" key="1">
    <citation type="journal article" date="2014" name="Front. Microbiol.">
        <title>High frequency of phylogenetically diverse reductive dehalogenase-homologous genes in deep subseafloor sedimentary metagenomes.</title>
        <authorList>
            <person name="Kawai M."/>
            <person name="Futagami T."/>
            <person name="Toyoda A."/>
            <person name="Takaki Y."/>
            <person name="Nishi S."/>
            <person name="Hori S."/>
            <person name="Arai W."/>
            <person name="Tsubouchi T."/>
            <person name="Morono Y."/>
            <person name="Uchiyama I."/>
            <person name="Ito T."/>
            <person name="Fujiyama A."/>
            <person name="Inagaki F."/>
            <person name="Takami H."/>
        </authorList>
    </citation>
    <scope>NUCLEOTIDE SEQUENCE</scope>
    <source>
        <strain evidence="3">Expedition CK06-06</strain>
    </source>
</reference>
<keyword evidence="2" id="KW-0663">Pyridoxal phosphate</keyword>
<evidence type="ECO:0008006" key="4">
    <source>
        <dbReference type="Google" id="ProtNLM"/>
    </source>
</evidence>
<name>X1BEM7_9ZZZZ</name>
<dbReference type="SUPFAM" id="SSF53383">
    <property type="entry name" value="PLP-dependent transferases"/>
    <property type="match status" value="1"/>
</dbReference>
<dbReference type="Gene3D" id="3.90.1150.10">
    <property type="entry name" value="Aspartate Aminotransferase, domain 1"/>
    <property type="match status" value="1"/>
</dbReference>
<dbReference type="InterPro" id="IPR015424">
    <property type="entry name" value="PyrdxlP-dep_Trfase"/>
</dbReference>
<evidence type="ECO:0000313" key="3">
    <source>
        <dbReference type="EMBL" id="GAG94409.1"/>
    </source>
</evidence>
<dbReference type="PANTHER" id="PTHR43094:SF1">
    <property type="entry name" value="AMINOTRANSFERASE CLASS-III"/>
    <property type="match status" value="1"/>
</dbReference>
<dbReference type="InterPro" id="IPR015422">
    <property type="entry name" value="PyrdxlP-dep_Trfase_small"/>
</dbReference>